<reference evidence="1" key="1">
    <citation type="journal article" date="2000" name="DNA Res.">
        <title>Structural analysis of Arabidopsis thaliana chromosome 3. II. Sequence features of the 4,251,695 bp regions covered by 90 P1, TAC and BAC clones.</title>
        <authorList>
            <person name="Nakamura Y."/>
        </authorList>
    </citation>
    <scope>NUCLEOTIDE SEQUENCE [LARGE SCALE GENOMIC DNA]</scope>
</reference>
<name>Q9LI70_ARATH</name>
<proteinExistence type="predicted"/>
<evidence type="ECO:0000313" key="1">
    <source>
        <dbReference type="EMBL" id="BAB02230.1"/>
    </source>
</evidence>
<reference key="2">
    <citation type="journal article" date="2000" name="Nature">
        <title>Sequence and analysis of chromosome 3 of the plant Arabidopsis thaliana.</title>
        <authorList>
            <consortium name="European Union Chromosome 3 Arabidopsis Sequencing Consortium"/>
            <consortium name="Institute for Genomic Research"/>
            <consortium name="Kazusa DNA Research Institute"/>
            <person name="Salanoubat M."/>
            <person name="Lemcke K."/>
            <person name="Rieger M."/>
            <person name="Ansorge W."/>
            <person name="Unseld M."/>
            <person name="Fartmann B."/>
            <person name="Valle G."/>
            <person name="Blocker H."/>
            <person name="Perez-Alonso M."/>
            <person name="Obermaier B."/>
            <person name="Delseny M."/>
            <person name="Boutry M."/>
            <person name="Grivell L.A."/>
            <person name="Mache R."/>
            <person name="Puigdomenech P."/>
            <person name="De Simone V."/>
            <person name="Choisne N."/>
            <person name="Artiguenave F."/>
            <person name="Robert C."/>
            <person name="Brottier P."/>
            <person name="Wincker P."/>
            <person name="Cattolico L."/>
            <person name="Weissenbach J."/>
            <person name="Saurin W."/>
            <person name="Quetier F."/>
            <person name="Schafer M."/>
            <person name="Muller-Auer S."/>
            <person name="Gabel C."/>
            <person name="Fuchs M."/>
            <person name="Benes V."/>
            <person name="Wurmbach E."/>
            <person name="Drzonek H."/>
            <person name="Erfle H."/>
            <person name="Jordan N."/>
            <person name="Bangert S."/>
            <person name="Wiedelmann R."/>
            <person name="Kranz H."/>
            <person name="Voss H."/>
            <person name="Holland R."/>
            <person name="Brandt P."/>
            <person name="Nyakatura G."/>
            <person name="Vezzi A."/>
            <person name="D'Angelo M."/>
            <person name="Pallavicini A."/>
            <person name="Toppo S."/>
            <person name="Simionati B."/>
            <person name="Conrad A."/>
            <person name="Hornischer K."/>
            <person name="Kauer G."/>
            <person name="Lohnert T.H."/>
            <person name="Nordsiek G."/>
            <person name="Reichelt J."/>
            <person name="Scharfe M."/>
            <person name="Schon O."/>
            <person name="Bargues M."/>
            <person name="Terol J."/>
            <person name="Climent J."/>
            <person name="Navarro P."/>
            <person name="Collado C."/>
            <person name="Perez-Perez A."/>
            <person name="Ottenwalder B."/>
            <person name="Duchemin D."/>
            <person name="Cooke R."/>
            <person name="Laudie M."/>
            <person name="Berger-Llauro C."/>
            <person name="Purnelle B."/>
            <person name="Masuy D."/>
            <person name="de Haan M."/>
            <person name="Maarse A.C."/>
            <person name="Alcaraz J.P."/>
            <person name="Cottet A."/>
            <person name="Casacuberta E."/>
            <person name="Monfort A."/>
            <person name="Argiriou A."/>
            <person name="flores M."/>
            <person name="Liguori R."/>
            <person name="Vitale D."/>
            <person name="Mannhaupt G."/>
            <person name="Haase D."/>
            <person name="Schoof H."/>
            <person name="Rudd S."/>
            <person name="Zaccaria P."/>
            <person name="Mewes H.W."/>
            <person name="Mayer K.F."/>
            <person name="Kaul S."/>
            <person name="Town C.D."/>
            <person name="Koo H.L."/>
            <person name="Tallon L.J."/>
            <person name="Jenkins J."/>
            <person name="Rooney T."/>
            <person name="Rizzo M."/>
            <person name="Walts A."/>
            <person name="Utterback T."/>
            <person name="Fujii C.Y."/>
            <person name="Shea T.P."/>
            <person name="Creasy T.H."/>
            <person name="Haas B."/>
            <person name="Maiti R."/>
            <person name="Wu D."/>
            <person name="Peterson J."/>
            <person name="Van Aken S."/>
            <person name="Pai G."/>
            <person name="Militscher J."/>
            <person name="Sellers P."/>
            <person name="Gill J.E."/>
            <person name="Feldblyum T.V."/>
            <person name="Preuss D."/>
            <person name="Lin X."/>
            <person name="Nierman W.C."/>
            <person name="Salzberg S.L."/>
            <person name="White O."/>
            <person name="Venter J.C."/>
            <person name="Fraser C.M."/>
            <person name="Kaneko T."/>
            <person name="Nakamura Y."/>
            <person name="Sato S."/>
            <person name="Kato T."/>
            <person name="Asamizu E."/>
            <person name="Sasamoto S."/>
            <person name="Kimura T."/>
            <person name="Idesawa K."/>
            <person name="Kawashima K."/>
            <person name="Kishida Y."/>
            <person name="Kiyokawa C."/>
            <person name="Kohara M."/>
            <person name="Matsumoto M."/>
            <person name="Matsuno A."/>
            <person name="Muraki A."/>
            <person name="Nakayama S."/>
            <person name="Nakazaki N."/>
            <person name="Shinpo S."/>
            <person name="Takeuchi C."/>
            <person name="Wada T."/>
            <person name="Watanabe A."/>
            <person name="Yamada M."/>
            <person name="Yasuda M."/>
            <person name="Tabata S."/>
        </authorList>
    </citation>
    <scope>NUCLEOTIDE SEQUENCE [LARGE SCALE GENOMIC DNA]</scope>
    <source>
        <strain>cv. Columbia</strain>
    </source>
</reference>
<dbReference type="EMBL" id="AP001314">
    <property type="protein sequence ID" value="BAB02230.1"/>
    <property type="molecule type" value="Genomic_DNA"/>
</dbReference>
<dbReference type="InterPro" id="IPR055298">
    <property type="entry name" value="AtLOH3-like"/>
</dbReference>
<organism evidence="1">
    <name type="scientific">Arabidopsis thaliana</name>
    <name type="common">Mouse-ear cress</name>
    <dbReference type="NCBI Taxonomy" id="3702"/>
    <lineage>
        <taxon>Eukaryota</taxon>
        <taxon>Viridiplantae</taxon>
        <taxon>Streptophyta</taxon>
        <taxon>Embryophyta</taxon>
        <taxon>Tracheophyta</taxon>
        <taxon>Spermatophyta</taxon>
        <taxon>Magnoliopsida</taxon>
        <taxon>eudicotyledons</taxon>
        <taxon>Gunneridae</taxon>
        <taxon>Pentapetalae</taxon>
        <taxon>rosids</taxon>
        <taxon>malvids</taxon>
        <taxon>Brassicales</taxon>
        <taxon>Brassicaceae</taxon>
        <taxon>Camelineae</taxon>
        <taxon>Arabidopsis</taxon>
    </lineage>
</organism>
<accession>Q9LI70</accession>
<sequence length="160" mass="19227">MLVMEDVFVYPNKQRNIANITNMHQYKVNYFLHYSMVQDFNDRFIKVTTDLLKRIAYLSPLDSFQKVDNEKLVKLVKFCVDNFSYGEICRLSNNLIYINNVRRDERFKNLKSWRSFPFDGQTQNHLAFPFGLQAVKVSVNFTICYNIKKNFRDVSRLRNW</sequence>
<dbReference type="AlphaFoldDB" id="Q9LI70"/>
<protein>
    <submittedName>
        <fullName evidence="1">Uncharacterized protein</fullName>
    </submittedName>
</protein>
<dbReference type="PANTHER" id="PTHR11697">
    <property type="entry name" value="GENERAL TRANSCRIPTION FACTOR 2-RELATED ZINC FINGER PROTEIN"/>
    <property type="match status" value="1"/>
</dbReference>
<dbReference type="PANTHER" id="PTHR11697:SF230">
    <property type="entry name" value="ZINC FINGER, MYM DOMAIN CONTAINING 1"/>
    <property type="match status" value="1"/>
</dbReference>